<name>A0A226EGW3_FOLCA</name>
<evidence type="ECO:0000256" key="6">
    <source>
        <dbReference type="ARBA" id="ARBA00022989"/>
    </source>
</evidence>
<proteinExistence type="predicted"/>
<evidence type="ECO:0000256" key="8">
    <source>
        <dbReference type="ARBA" id="ARBA00023136"/>
    </source>
</evidence>
<evidence type="ECO:0000256" key="11">
    <source>
        <dbReference type="ARBA" id="ARBA00046288"/>
    </source>
</evidence>
<dbReference type="FunFam" id="2.60.120.200:FF:000017">
    <property type="entry name" value="Vesicular integral-membrane protein VIP36"/>
    <property type="match status" value="1"/>
</dbReference>
<dbReference type="GO" id="GO:0005789">
    <property type="term" value="C:endoplasmic reticulum membrane"/>
    <property type="evidence" value="ECO:0007669"/>
    <property type="project" value="TreeGrafter"/>
</dbReference>
<gene>
    <name evidence="14" type="ORF">Fcan01_09496</name>
</gene>
<dbReference type="InterPro" id="IPR013320">
    <property type="entry name" value="ConA-like_dom_sf"/>
</dbReference>
<keyword evidence="8 12" id="KW-0472">Membrane</keyword>
<evidence type="ECO:0000256" key="1">
    <source>
        <dbReference type="ARBA" id="ARBA00004194"/>
    </source>
</evidence>
<evidence type="ECO:0000256" key="9">
    <source>
        <dbReference type="ARBA" id="ARBA00023157"/>
    </source>
</evidence>
<reference evidence="14 15" key="1">
    <citation type="submission" date="2015-12" db="EMBL/GenBank/DDBJ databases">
        <title>The genome of Folsomia candida.</title>
        <authorList>
            <person name="Faddeeva A."/>
            <person name="Derks M.F."/>
            <person name="Anvar Y."/>
            <person name="Smit S."/>
            <person name="Van Straalen N."/>
            <person name="Roelofs D."/>
        </authorList>
    </citation>
    <scope>NUCLEOTIDE SEQUENCE [LARGE SCALE GENOMIC DNA]</scope>
    <source>
        <strain evidence="14 15">VU population</strain>
        <tissue evidence="14">Whole body</tissue>
    </source>
</reference>
<dbReference type="EMBL" id="LNIX01000004">
    <property type="protein sequence ID" value="OXA55916.1"/>
    <property type="molecule type" value="Genomic_DNA"/>
</dbReference>
<keyword evidence="9" id="KW-1015">Disulfide bond</keyword>
<evidence type="ECO:0000256" key="2">
    <source>
        <dbReference type="ARBA" id="ARBA00022692"/>
    </source>
</evidence>
<dbReference type="Pfam" id="PF03388">
    <property type="entry name" value="Lectin_leg-like"/>
    <property type="match status" value="1"/>
</dbReference>
<dbReference type="SUPFAM" id="SSF49899">
    <property type="entry name" value="Concanavalin A-like lectins/glucanases"/>
    <property type="match status" value="1"/>
</dbReference>
<accession>A0A226EGW3</accession>
<keyword evidence="7" id="KW-0333">Golgi apparatus</keyword>
<evidence type="ECO:0000259" key="13">
    <source>
        <dbReference type="PROSITE" id="PS51328"/>
    </source>
</evidence>
<feature type="transmembrane region" description="Helical" evidence="12">
    <location>
        <begin position="21"/>
        <end position="38"/>
    </location>
</feature>
<comment type="subcellular location">
    <subcellularLocation>
        <location evidence="11">Endomembrane system</location>
        <topology evidence="11">Single-pass type I membrane protein</topology>
    </subcellularLocation>
    <subcellularLocation>
        <location evidence="1">Golgi apparatus membrane</location>
        <topology evidence="1">Single-pass membrane protein</topology>
    </subcellularLocation>
</comment>
<dbReference type="Proteomes" id="UP000198287">
    <property type="component" value="Unassembled WGS sequence"/>
</dbReference>
<dbReference type="STRING" id="158441.A0A226EGW3"/>
<protein>
    <submittedName>
        <fullName evidence="14">VIP36-like protein</fullName>
    </submittedName>
</protein>
<keyword evidence="6 12" id="KW-1133">Transmembrane helix</keyword>
<dbReference type="PROSITE" id="PS51328">
    <property type="entry name" value="L_LECTIN_LIKE"/>
    <property type="match status" value="1"/>
</dbReference>
<evidence type="ECO:0000256" key="5">
    <source>
        <dbReference type="ARBA" id="ARBA00022734"/>
    </source>
</evidence>
<dbReference type="GO" id="GO:0030134">
    <property type="term" value="C:COPII-coated ER to Golgi transport vesicle"/>
    <property type="evidence" value="ECO:0007669"/>
    <property type="project" value="TreeGrafter"/>
</dbReference>
<organism evidence="14 15">
    <name type="scientific">Folsomia candida</name>
    <name type="common">Springtail</name>
    <dbReference type="NCBI Taxonomy" id="158441"/>
    <lineage>
        <taxon>Eukaryota</taxon>
        <taxon>Metazoa</taxon>
        <taxon>Ecdysozoa</taxon>
        <taxon>Arthropoda</taxon>
        <taxon>Hexapoda</taxon>
        <taxon>Collembola</taxon>
        <taxon>Entomobryomorpha</taxon>
        <taxon>Isotomoidea</taxon>
        <taxon>Isotomidae</taxon>
        <taxon>Proisotominae</taxon>
        <taxon>Folsomia</taxon>
    </lineage>
</organism>
<dbReference type="GO" id="GO:0006888">
    <property type="term" value="P:endoplasmic reticulum to Golgi vesicle-mediated transport"/>
    <property type="evidence" value="ECO:0007669"/>
    <property type="project" value="TreeGrafter"/>
</dbReference>
<dbReference type="GO" id="GO:0005793">
    <property type="term" value="C:endoplasmic reticulum-Golgi intermediate compartment"/>
    <property type="evidence" value="ECO:0007669"/>
    <property type="project" value="TreeGrafter"/>
</dbReference>
<dbReference type="OMA" id="GCTADIR"/>
<dbReference type="PANTHER" id="PTHR12223">
    <property type="entry name" value="VESICULAR MANNOSE-BINDING LECTIN"/>
    <property type="match status" value="1"/>
</dbReference>
<evidence type="ECO:0000256" key="10">
    <source>
        <dbReference type="ARBA" id="ARBA00023180"/>
    </source>
</evidence>
<keyword evidence="2 12" id="KW-0812">Transmembrane</keyword>
<evidence type="ECO:0000313" key="14">
    <source>
        <dbReference type="EMBL" id="OXA55916.1"/>
    </source>
</evidence>
<evidence type="ECO:0000256" key="3">
    <source>
        <dbReference type="ARBA" id="ARBA00022723"/>
    </source>
</evidence>
<keyword evidence="5" id="KW-0430">Lectin</keyword>
<dbReference type="AlphaFoldDB" id="A0A226EGW3"/>
<keyword evidence="3" id="KW-0479">Metal-binding</keyword>
<dbReference type="GO" id="GO:0000139">
    <property type="term" value="C:Golgi membrane"/>
    <property type="evidence" value="ECO:0007669"/>
    <property type="project" value="UniProtKB-SubCell"/>
</dbReference>
<dbReference type="OrthoDB" id="270293at2759"/>
<comment type="caution">
    <text evidence="14">The sequence shown here is derived from an EMBL/GenBank/DDBJ whole genome shotgun (WGS) entry which is preliminary data.</text>
</comment>
<keyword evidence="15" id="KW-1185">Reference proteome</keyword>
<feature type="transmembrane region" description="Helical" evidence="12">
    <location>
        <begin position="317"/>
        <end position="339"/>
    </location>
</feature>
<dbReference type="GO" id="GO:0046872">
    <property type="term" value="F:metal ion binding"/>
    <property type="evidence" value="ECO:0007669"/>
    <property type="project" value="UniProtKB-KW"/>
</dbReference>
<feature type="domain" description="L-type lectin-like" evidence="13">
    <location>
        <begin position="55"/>
        <end position="278"/>
    </location>
</feature>
<evidence type="ECO:0000313" key="15">
    <source>
        <dbReference type="Proteomes" id="UP000198287"/>
    </source>
</evidence>
<evidence type="ECO:0000256" key="12">
    <source>
        <dbReference type="SAM" id="Phobius"/>
    </source>
</evidence>
<dbReference type="InterPro" id="IPR051136">
    <property type="entry name" value="Intracellular_Lectin-GPT"/>
</dbReference>
<dbReference type="Gene3D" id="2.60.120.200">
    <property type="match status" value="1"/>
</dbReference>
<keyword evidence="10" id="KW-0325">Glycoprotein</keyword>
<dbReference type="PANTHER" id="PTHR12223:SF45">
    <property type="entry name" value="RE50040P"/>
    <property type="match status" value="1"/>
</dbReference>
<evidence type="ECO:0000256" key="7">
    <source>
        <dbReference type="ARBA" id="ARBA00023034"/>
    </source>
</evidence>
<keyword evidence="4" id="KW-0732">Signal</keyword>
<dbReference type="InterPro" id="IPR005052">
    <property type="entry name" value="Lectin_leg"/>
</dbReference>
<dbReference type="GO" id="GO:0005537">
    <property type="term" value="F:D-mannose binding"/>
    <property type="evidence" value="ECO:0007669"/>
    <property type="project" value="TreeGrafter"/>
</dbReference>
<sequence length="351" mass="39763">MSPPRQQRISRKGWNMTSSRGGLSSLIMLGLPILFINFCPVEMQNEGETAWNTADYYKREHSLGRPYQGTGWQIPYWDFHGSTIVTNQYIRLTPDSRSMQGALWNSVGIQMRNWEVQMQFQIHGKGKDLFGDGMVFWYAKDRMIPGPVFGSKDYFMGMAIFLDTYSNHNGPHNHQHPYISAMVNNGSLHYDHDKDGTHTQLAGCEVKIRNLQHDSWVAIRYENDVLSVSTDILGKNAWAPCLRVEGVQLPTGYHFGVSSATGDLTDNHDVIAIKTYELDAGPGVQGSRDQIIPAAKLFEQPRERIEDKPAGWSGIKIFFVTLFGILGTVVLVVVGVMVYQNHQQNSRKRFY</sequence>
<evidence type="ECO:0000256" key="4">
    <source>
        <dbReference type="ARBA" id="ARBA00022729"/>
    </source>
</evidence>